<protein>
    <submittedName>
        <fullName evidence="1">Uncharacterized protein</fullName>
    </submittedName>
</protein>
<evidence type="ECO:0000313" key="1">
    <source>
        <dbReference type="EMBL" id="JAN57291.1"/>
    </source>
</evidence>
<sequence>MKRGKVKLLAQGKGQIWLQDVEGLWWTSPSPTRFDSCFFLLAVLSVVHDGRRFPHDAGGGSGRCADFTWDEERLLGSRYWPTGAAFLVIGNTVLVLINARVFPVFDFLLWRTFSDDDRERVQTSGRLEAEGLVGSRFASLVFEDLESSSLVDVAVLSFDVTVEFFLFDTERAIASLVTERVGAIVVHLVDLLDDGYRGGRGLCFDLHNFFDYPATLR</sequence>
<dbReference type="AlphaFoldDB" id="A0A0P5L0L3"/>
<proteinExistence type="predicted"/>
<accession>A0A0P5L0L3</accession>
<organism evidence="1">
    <name type="scientific">Daphnia magna</name>
    <dbReference type="NCBI Taxonomy" id="35525"/>
    <lineage>
        <taxon>Eukaryota</taxon>
        <taxon>Metazoa</taxon>
        <taxon>Ecdysozoa</taxon>
        <taxon>Arthropoda</taxon>
        <taxon>Crustacea</taxon>
        <taxon>Branchiopoda</taxon>
        <taxon>Diplostraca</taxon>
        <taxon>Cladocera</taxon>
        <taxon>Anomopoda</taxon>
        <taxon>Daphniidae</taxon>
        <taxon>Daphnia</taxon>
    </lineage>
</organism>
<name>A0A0P5L0L3_9CRUS</name>
<reference evidence="1" key="1">
    <citation type="submission" date="2015-10" db="EMBL/GenBank/DDBJ databases">
        <title>EvidentialGene: Evidence-directed Construction of Complete mRNA Transcriptomes without Genomes.</title>
        <authorList>
            <person name="Gilbert D.G."/>
        </authorList>
    </citation>
    <scope>NUCLEOTIDE SEQUENCE</scope>
</reference>
<dbReference type="EMBL" id="GDIQ01037446">
    <property type="protein sequence ID" value="JAN57291.1"/>
    <property type="molecule type" value="Transcribed_RNA"/>
</dbReference>